<protein>
    <recommendedName>
        <fullName evidence="4">Pentapeptide repeat-containing protein</fullName>
    </recommendedName>
</protein>
<organism evidence="2 3">
    <name type="scientific">Cryptosporangium minutisporangium</name>
    <dbReference type="NCBI Taxonomy" id="113569"/>
    <lineage>
        <taxon>Bacteria</taxon>
        <taxon>Bacillati</taxon>
        <taxon>Actinomycetota</taxon>
        <taxon>Actinomycetes</taxon>
        <taxon>Cryptosporangiales</taxon>
        <taxon>Cryptosporangiaceae</taxon>
        <taxon>Cryptosporangium</taxon>
    </lineage>
</organism>
<name>A0ABP6SVD6_9ACTN</name>
<evidence type="ECO:0000313" key="3">
    <source>
        <dbReference type="Proteomes" id="UP001501676"/>
    </source>
</evidence>
<gene>
    <name evidence="2" type="ORF">GCM10020369_23060</name>
</gene>
<feature type="region of interest" description="Disordered" evidence="1">
    <location>
        <begin position="81"/>
        <end position="108"/>
    </location>
</feature>
<evidence type="ECO:0000256" key="1">
    <source>
        <dbReference type="SAM" id="MobiDB-lite"/>
    </source>
</evidence>
<evidence type="ECO:0000313" key="2">
    <source>
        <dbReference type="EMBL" id="GAA3386295.1"/>
    </source>
</evidence>
<evidence type="ECO:0008006" key="4">
    <source>
        <dbReference type="Google" id="ProtNLM"/>
    </source>
</evidence>
<keyword evidence="3" id="KW-1185">Reference proteome</keyword>
<reference evidence="3" key="1">
    <citation type="journal article" date="2019" name="Int. J. Syst. Evol. Microbiol.">
        <title>The Global Catalogue of Microorganisms (GCM) 10K type strain sequencing project: providing services to taxonomists for standard genome sequencing and annotation.</title>
        <authorList>
            <consortium name="The Broad Institute Genomics Platform"/>
            <consortium name="The Broad Institute Genome Sequencing Center for Infectious Disease"/>
            <person name="Wu L."/>
            <person name="Ma J."/>
        </authorList>
    </citation>
    <scope>NUCLEOTIDE SEQUENCE [LARGE SCALE GENOMIC DNA]</scope>
    <source>
        <strain evidence="3">JCM 9458</strain>
    </source>
</reference>
<comment type="caution">
    <text evidence="2">The sequence shown here is derived from an EMBL/GenBank/DDBJ whole genome shotgun (WGS) entry which is preliminary data.</text>
</comment>
<dbReference type="EMBL" id="BAAAYN010000015">
    <property type="protein sequence ID" value="GAA3386295.1"/>
    <property type="molecule type" value="Genomic_DNA"/>
</dbReference>
<proteinExistence type="predicted"/>
<feature type="compositionally biased region" description="Polar residues" evidence="1">
    <location>
        <begin position="88"/>
        <end position="108"/>
    </location>
</feature>
<dbReference type="Proteomes" id="UP001501676">
    <property type="component" value="Unassembled WGS sequence"/>
</dbReference>
<accession>A0ABP6SVD6</accession>
<sequence length="108" mass="11524">MFAGATRFFRASFVGAAMFDEALFSGNAWFDDASLAEPATFDGAKVRRLDNSKIRWAWPSNWTVAPDPADPSVGQLVLVQTEAGETGSDGTDGNSTPAVEHSSPQARD</sequence>